<dbReference type="RefSeq" id="XP_001322388.1">
    <property type="nucleotide sequence ID" value="XM_001322353.1"/>
</dbReference>
<keyword evidence="2" id="KW-1185">Reference proteome</keyword>
<protein>
    <submittedName>
        <fullName evidence="1">Uncharacterized protein</fullName>
    </submittedName>
</protein>
<accession>A2EB25</accession>
<dbReference type="KEGG" id="tva:4768097"/>
<dbReference type="VEuPathDB" id="TrichDB:TVAGG3_0397800"/>
<reference evidence="1" key="1">
    <citation type="submission" date="2006-10" db="EMBL/GenBank/DDBJ databases">
        <authorList>
            <person name="Amadeo P."/>
            <person name="Zhao Q."/>
            <person name="Wortman J."/>
            <person name="Fraser-Liggett C."/>
            <person name="Carlton J."/>
        </authorList>
    </citation>
    <scope>NUCLEOTIDE SEQUENCE</scope>
    <source>
        <strain evidence="1">G3</strain>
    </source>
</reference>
<reference evidence="1" key="2">
    <citation type="journal article" date="2007" name="Science">
        <title>Draft genome sequence of the sexually transmitted pathogen Trichomonas vaginalis.</title>
        <authorList>
            <person name="Carlton J.M."/>
            <person name="Hirt R.P."/>
            <person name="Silva J.C."/>
            <person name="Delcher A.L."/>
            <person name="Schatz M."/>
            <person name="Zhao Q."/>
            <person name="Wortman J.R."/>
            <person name="Bidwell S.L."/>
            <person name="Alsmark U.C.M."/>
            <person name="Besteiro S."/>
            <person name="Sicheritz-Ponten T."/>
            <person name="Noel C.J."/>
            <person name="Dacks J.B."/>
            <person name="Foster P.G."/>
            <person name="Simillion C."/>
            <person name="Van de Peer Y."/>
            <person name="Miranda-Saavedra D."/>
            <person name="Barton G.J."/>
            <person name="Westrop G.D."/>
            <person name="Mueller S."/>
            <person name="Dessi D."/>
            <person name="Fiori P.L."/>
            <person name="Ren Q."/>
            <person name="Paulsen I."/>
            <person name="Zhang H."/>
            <person name="Bastida-Corcuera F.D."/>
            <person name="Simoes-Barbosa A."/>
            <person name="Brown M.T."/>
            <person name="Hayes R.D."/>
            <person name="Mukherjee M."/>
            <person name="Okumura C.Y."/>
            <person name="Schneider R."/>
            <person name="Smith A.J."/>
            <person name="Vanacova S."/>
            <person name="Villalvazo M."/>
            <person name="Haas B.J."/>
            <person name="Pertea M."/>
            <person name="Feldblyum T.V."/>
            <person name="Utterback T.R."/>
            <person name="Shu C.L."/>
            <person name="Osoegawa K."/>
            <person name="de Jong P.J."/>
            <person name="Hrdy I."/>
            <person name="Horvathova L."/>
            <person name="Zubacova Z."/>
            <person name="Dolezal P."/>
            <person name="Malik S.B."/>
            <person name="Logsdon J.M. Jr."/>
            <person name="Henze K."/>
            <person name="Gupta A."/>
            <person name="Wang C.C."/>
            <person name="Dunne R.L."/>
            <person name="Upcroft J.A."/>
            <person name="Upcroft P."/>
            <person name="White O."/>
            <person name="Salzberg S.L."/>
            <person name="Tang P."/>
            <person name="Chiu C.-H."/>
            <person name="Lee Y.-S."/>
            <person name="Embley T.M."/>
            <person name="Coombs G.H."/>
            <person name="Mottram J.C."/>
            <person name="Tachezy J."/>
            <person name="Fraser-Liggett C.M."/>
            <person name="Johnson P.J."/>
        </authorList>
    </citation>
    <scope>NUCLEOTIDE SEQUENCE [LARGE SCALE GENOMIC DNA]</scope>
    <source>
        <strain evidence="1">G3</strain>
    </source>
</reference>
<dbReference type="InParanoid" id="A2EB25"/>
<evidence type="ECO:0000313" key="2">
    <source>
        <dbReference type="Proteomes" id="UP000001542"/>
    </source>
</evidence>
<organism evidence="1 2">
    <name type="scientific">Trichomonas vaginalis (strain ATCC PRA-98 / G3)</name>
    <dbReference type="NCBI Taxonomy" id="412133"/>
    <lineage>
        <taxon>Eukaryota</taxon>
        <taxon>Metamonada</taxon>
        <taxon>Parabasalia</taxon>
        <taxon>Trichomonadida</taxon>
        <taxon>Trichomonadidae</taxon>
        <taxon>Trichomonas</taxon>
    </lineage>
</organism>
<gene>
    <name evidence="1" type="ORF">TVAG_088800</name>
</gene>
<name>A2EB25_TRIV3</name>
<proteinExistence type="predicted"/>
<dbReference type="Proteomes" id="UP000001542">
    <property type="component" value="Unassembled WGS sequence"/>
</dbReference>
<dbReference type="InterPro" id="IPR016024">
    <property type="entry name" value="ARM-type_fold"/>
</dbReference>
<dbReference type="EMBL" id="DS113343">
    <property type="protein sequence ID" value="EAY10165.1"/>
    <property type="molecule type" value="Genomic_DNA"/>
</dbReference>
<evidence type="ECO:0000313" key="1">
    <source>
        <dbReference type="EMBL" id="EAY10165.1"/>
    </source>
</evidence>
<dbReference type="VEuPathDB" id="TrichDB:TVAG_088800"/>
<dbReference type="SUPFAM" id="SSF48371">
    <property type="entry name" value="ARM repeat"/>
    <property type="match status" value="1"/>
</dbReference>
<sequence length="1291" mass="147296">MKFIDFLSEEYVFKPQTKNEYVSDFMENFFTKSPMETCPGVFIDILVMLAALDYEGFVQQLLPNALQRTDIVHNLTLHALCHIFTPVFIERAKYTEAQLERIRAISHSFVIHDLSGLEKIPMAGYDPFLNTLTSRSTDEDVELFITKNRLTFEPHLSQVNKLCTFGPQYTSKLALAQVTSSILKFDDANDKILAKSLLTLLSCSDALIHLAAQTSIAKIFKKNDAVLIQHCFDNIFNGSPELRRNSLDTILLVIKNGTISTELAQKITILCIVLLSSSLRDIRIISTTIIKHIAKNCDFQLIKLFSDRKEFIEEEVISFLRISNVSDTTSNIKTIIDVPDWETVASSNYDSIWRYYFSTLMTIIIETKPEMLEQIRSTGLTISKAAFTPESTGNAVTYLSMMVSTFAGEDGDSNSVIESCVEYINTIVRSRNSTHITHLLQAMHLMNYKVLPSMFTIITQLDPQFYPEITAALRKVIQNPSFFTNIFLIVFNTIVQFLASLQKYFFSNKMCSPTEMRWDAKAIETVKVKNEMCINYCTIVSAVFNNISGKVTEDEWPLPSRQLMTRILIQWVNIPGNFENLHEHAINALVPVLCAGTIFTNGFEFDPSLMCKLIDIQAEGYLILNFLLTFHVDILMTEFIISAFIEPPHTAQMFQDAIIQAIDYCMNSTALVMHIGPMVLFANSIFDTNYEGSITIFTKLADVFISEKSTVIIQESHDDTSFIYTLFDFATENVIKFGLNILKERANRKLPLKKLVSILVPWFSKIKLLPTNSSISNVDPFYRIYNVLSFIDEMCLTSNVFDEEQLLLFAEIWDKIMSNRENSKIVMISLYNNESEEVKAKIFKLLCNKHSDVVCKFLAKRCRFSYWYFCMIHNLSIERIFWSLPILQLCFQNHIENAAPYFTTVLHFSILFYHVAKGLFDTLIGIAGEDVGIQVEQILCTSSMDQSKTIHGIVSEVAKKLRSNHSETAVETWTNEAMIWATCCRSLKHATRAMVILSSLEGQLDISFMTLLKTSVTFHLCATPFDNYSNFGNYMEAIYAILSNNVEFPQCSQFCFEFAIRFISIAPFARRINKNALPIFMKYFSKNPVAITDHPDVIVVAFLPFLSDLETNSENYEILENCITTFESNELLRIKTIYDRSIKQTKEIEEIYKQLLDEVNLTTQAEKLLDFYGIMLEDSSDDFATSIISGSIDLLKKFKDSLIPDHIQTICRCCLKRVYSVPLSVEFISLVSEFKFNIVSLESEIEADIDSNWADYVVAGLDSLHTPPTERVLASMYAIITISYRNGSPKR</sequence>